<protein>
    <submittedName>
        <fullName evidence="1">Uncharacterized protein</fullName>
    </submittedName>
</protein>
<proteinExistence type="predicted"/>
<evidence type="ECO:0000313" key="1">
    <source>
        <dbReference type="EMBL" id="MDR6966555.1"/>
    </source>
</evidence>
<dbReference type="EMBL" id="JAVDVI010000002">
    <property type="protein sequence ID" value="MDR6966555.1"/>
    <property type="molecule type" value="Genomic_DNA"/>
</dbReference>
<evidence type="ECO:0000313" key="2">
    <source>
        <dbReference type="Proteomes" id="UP001255185"/>
    </source>
</evidence>
<sequence length="123" mass="14124">YNPLETCALEWKVFSKASGFAPQYHQGNREDYVAVRKLKPSAGIEGCVFLQDGRKKRFPGCPKASTIAPAGGKILFFFPSEKEKIWREDGKMELLEARRFASNRNGLLLRERFLLLYRKVLII</sequence>
<dbReference type="Proteomes" id="UP001255185">
    <property type="component" value="Unassembled WGS sequence"/>
</dbReference>
<reference evidence="1 2" key="1">
    <citation type="submission" date="2023-07" db="EMBL/GenBank/DDBJ databases">
        <title>Sorghum-associated microbial communities from plants grown in Nebraska, USA.</title>
        <authorList>
            <person name="Schachtman D."/>
        </authorList>
    </citation>
    <scope>NUCLEOTIDE SEQUENCE [LARGE SCALE GENOMIC DNA]</scope>
    <source>
        <strain evidence="1 2">3773</strain>
    </source>
</reference>
<keyword evidence="2" id="KW-1185">Reference proteome</keyword>
<organism evidence="1 2">
    <name type="scientific">Flavobacterium arsenatis</name>
    <dbReference type="NCBI Taxonomy" id="1484332"/>
    <lineage>
        <taxon>Bacteria</taxon>
        <taxon>Pseudomonadati</taxon>
        <taxon>Bacteroidota</taxon>
        <taxon>Flavobacteriia</taxon>
        <taxon>Flavobacteriales</taxon>
        <taxon>Flavobacteriaceae</taxon>
        <taxon>Flavobacterium</taxon>
    </lineage>
</organism>
<gene>
    <name evidence="1" type="ORF">J2X31_000553</name>
</gene>
<comment type="caution">
    <text evidence="1">The sequence shown here is derived from an EMBL/GenBank/DDBJ whole genome shotgun (WGS) entry which is preliminary data.</text>
</comment>
<feature type="non-terminal residue" evidence="1">
    <location>
        <position position="1"/>
    </location>
</feature>
<dbReference type="RefSeq" id="WP_310024207.1">
    <property type="nucleotide sequence ID" value="NZ_JAVDVI010000002.1"/>
</dbReference>
<accession>A0ABU1TKQ0</accession>
<name>A0ABU1TKQ0_9FLAO</name>